<dbReference type="PANTHER" id="PTHR30627:SF25">
    <property type="entry name" value="PENICILLIN-BINDING PROTEIN 3"/>
    <property type="match status" value="1"/>
</dbReference>
<dbReference type="AlphaFoldDB" id="A0A4U1D7E7"/>
<dbReference type="Gene3D" id="3.40.710.10">
    <property type="entry name" value="DD-peptidase/beta-lactamase superfamily"/>
    <property type="match status" value="1"/>
</dbReference>
<dbReference type="Gene3D" id="3.30.1390.30">
    <property type="entry name" value="Penicillin-binding protein 2a, domain 3"/>
    <property type="match status" value="1"/>
</dbReference>
<evidence type="ECO:0000256" key="1">
    <source>
        <dbReference type="ARBA" id="ARBA00004370"/>
    </source>
</evidence>
<organism evidence="11 12">
    <name type="scientific">Robertmurraya kyonggiensis</name>
    <dbReference type="NCBI Taxonomy" id="1037680"/>
    <lineage>
        <taxon>Bacteria</taxon>
        <taxon>Bacillati</taxon>
        <taxon>Bacillota</taxon>
        <taxon>Bacilli</taxon>
        <taxon>Bacillales</taxon>
        <taxon>Bacillaceae</taxon>
        <taxon>Robertmurraya</taxon>
    </lineage>
</organism>
<evidence type="ECO:0000259" key="10">
    <source>
        <dbReference type="Pfam" id="PF05223"/>
    </source>
</evidence>
<dbReference type="PANTHER" id="PTHR30627">
    <property type="entry name" value="PEPTIDOGLYCAN D,D-TRANSPEPTIDASE"/>
    <property type="match status" value="1"/>
</dbReference>
<dbReference type="SUPFAM" id="SSF56601">
    <property type="entry name" value="beta-lactamase/transpeptidase-like"/>
    <property type="match status" value="1"/>
</dbReference>
<keyword evidence="12" id="KW-1185">Reference proteome</keyword>
<gene>
    <name evidence="11" type="ORF">FA727_13005</name>
</gene>
<comment type="catalytic activity">
    <reaction evidence="6">
        <text>Preferential cleavage: (Ac)2-L-Lys-D-Ala-|-D-Ala. Also transpeptidation of peptidyl-alanyl moieties that are N-acyl substituents of D-alanine.</text>
        <dbReference type="EC" id="3.4.16.4"/>
    </reaction>
</comment>
<dbReference type="PROSITE" id="PS51257">
    <property type="entry name" value="PROKAR_LIPOPROTEIN"/>
    <property type="match status" value="1"/>
</dbReference>
<evidence type="ECO:0000256" key="5">
    <source>
        <dbReference type="ARBA" id="ARBA00023136"/>
    </source>
</evidence>
<sequence length="663" mass="73568">MKKALIATLVLFLSIVIAGCNKEPKPEERFSEYVKLWNEQQFDKMYALLSTDSKEKISQEDFKERYSKIYGDLEIENLKVKYNPPKEETDTKEEQISFPFSVEMDSLAGKISFEHEATLTKEERDEEKSWYVEWDTTFIFPQLQDEDKIGIKTNPAKRGNILDRNGDTLATTGTVYEIGIVPEKMAGKETEVIGQVSELLGISKEQIEKTLNASWVKPDYFVPIKKVSPDETELIEKLFAIPSVLKQDAEARVYPFGESTGHLIGYVGPITAEELEKNPGYGSTDVIGKRGLEQVLEKRLIGENGVTIYIKKEDGSEEVLAQKEVKDGENVQLTIDGTMQAKAYSEFKGEPGMATAINPLTGETLALVSSPSFNPNILVLGATAEQWKQLEEDEKNPLLNRFKSTYAPGSVMKPITASIGLENGAIDWEETMTVDGLKWQKDSSWGSYQVTRVKDPKGPVNLEKALLYSDNIYFAHAALKIGKENFIKGLKKFGFDEEFPYSYPIETSKAGAMDKEVTLADSGYGQGQVEMSVIHLASAYTPLLNRGNLIKPVLFAEEEKGQIWKGSVIAVEQVEKLNAALTKVIQDPTGTAYSGRVEGYPMAGKTGTAELKEAQGEKGKENGWFVAYNTENPELLIALMVEGVENSGGSKAAVQKVKAILEK</sequence>
<comment type="caution">
    <text evidence="11">The sequence shown here is derived from an EMBL/GenBank/DDBJ whole genome shotgun (WGS) entry which is preliminary data.</text>
</comment>
<dbReference type="GO" id="GO:0009002">
    <property type="term" value="F:serine-type D-Ala-D-Ala carboxypeptidase activity"/>
    <property type="evidence" value="ECO:0007669"/>
    <property type="project" value="UniProtKB-EC"/>
</dbReference>
<evidence type="ECO:0000256" key="7">
    <source>
        <dbReference type="SAM" id="SignalP"/>
    </source>
</evidence>
<dbReference type="InterPro" id="IPR005311">
    <property type="entry name" value="PBP_dimer"/>
</dbReference>
<evidence type="ECO:0000259" key="9">
    <source>
        <dbReference type="Pfam" id="PF03717"/>
    </source>
</evidence>
<name>A0A4U1D7E7_9BACI</name>
<dbReference type="UniPathway" id="UPA00219"/>
<feature type="signal peptide" evidence="7">
    <location>
        <begin position="1"/>
        <end position="18"/>
    </location>
</feature>
<dbReference type="GO" id="GO:0071972">
    <property type="term" value="F:peptidoglycan L,D-transpeptidase activity"/>
    <property type="evidence" value="ECO:0007669"/>
    <property type="project" value="TreeGrafter"/>
</dbReference>
<dbReference type="InterPro" id="IPR001460">
    <property type="entry name" value="PCN-bd_Tpept"/>
</dbReference>
<evidence type="ECO:0000313" key="11">
    <source>
        <dbReference type="EMBL" id="TKC16976.1"/>
    </source>
</evidence>
<evidence type="ECO:0000256" key="4">
    <source>
        <dbReference type="ARBA" id="ARBA00012448"/>
    </source>
</evidence>
<reference evidence="11 12" key="1">
    <citation type="journal article" date="2011" name="J. Microbiol.">
        <title>Bacillus kyonggiensis sp. nov., isolated from soil of a lettuce field.</title>
        <authorList>
            <person name="Dong K."/>
            <person name="Lee S."/>
        </authorList>
    </citation>
    <scope>NUCLEOTIDE SEQUENCE [LARGE SCALE GENOMIC DNA]</scope>
    <source>
        <strain evidence="11 12">NB22</strain>
    </source>
</reference>
<comment type="pathway">
    <text evidence="2">Cell wall biogenesis; peptidoglycan biosynthesis.</text>
</comment>
<dbReference type="InterPro" id="IPR050515">
    <property type="entry name" value="Beta-lactam/transpept"/>
</dbReference>
<dbReference type="GO" id="GO:0008658">
    <property type="term" value="F:penicillin binding"/>
    <property type="evidence" value="ECO:0007669"/>
    <property type="project" value="InterPro"/>
</dbReference>
<dbReference type="RefSeq" id="WP_136831428.1">
    <property type="nucleotide sequence ID" value="NZ_SWBM01000002.1"/>
</dbReference>
<dbReference type="Pfam" id="PF05223">
    <property type="entry name" value="MecA_N"/>
    <property type="match status" value="1"/>
</dbReference>
<evidence type="ECO:0000313" key="12">
    <source>
        <dbReference type="Proteomes" id="UP000307756"/>
    </source>
</evidence>
<feature type="chain" id="PRO_5038336349" description="serine-type D-Ala-D-Ala carboxypeptidase" evidence="7">
    <location>
        <begin position="19"/>
        <end position="663"/>
    </location>
</feature>
<feature type="domain" description="NTF2-like N-terminal transpeptidase" evidence="10">
    <location>
        <begin position="25"/>
        <end position="146"/>
    </location>
</feature>
<keyword evidence="7" id="KW-0732">Signal</keyword>
<dbReference type="Pfam" id="PF00905">
    <property type="entry name" value="Transpeptidase"/>
    <property type="match status" value="1"/>
</dbReference>
<dbReference type="SUPFAM" id="SSF54427">
    <property type="entry name" value="NTF2-like"/>
    <property type="match status" value="1"/>
</dbReference>
<dbReference type="GO" id="GO:0005886">
    <property type="term" value="C:plasma membrane"/>
    <property type="evidence" value="ECO:0007669"/>
    <property type="project" value="TreeGrafter"/>
</dbReference>
<dbReference type="GO" id="GO:0071555">
    <property type="term" value="P:cell wall organization"/>
    <property type="evidence" value="ECO:0007669"/>
    <property type="project" value="TreeGrafter"/>
</dbReference>
<feature type="domain" description="Penicillin-binding protein transpeptidase" evidence="8">
    <location>
        <begin position="352"/>
        <end position="662"/>
    </location>
</feature>
<dbReference type="OrthoDB" id="9766847at2"/>
<dbReference type="EC" id="3.4.16.4" evidence="4"/>
<dbReference type="SUPFAM" id="SSF56519">
    <property type="entry name" value="Penicillin binding protein dimerisation domain"/>
    <property type="match status" value="1"/>
</dbReference>
<comment type="similarity">
    <text evidence="3">Belongs to the transpeptidase family.</text>
</comment>
<accession>A0A4U1D7E7</accession>
<evidence type="ECO:0000256" key="6">
    <source>
        <dbReference type="ARBA" id="ARBA00034000"/>
    </source>
</evidence>
<dbReference type="EMBL" id="SWBM01000002">
    <property type="protein sequence ID" value="TKC16976.1"/>
    <property type="molecule type" value="Genomic_DNA"/>
</dbReference>
<dbReference type="Proteomes" id="UP000307756">
    <property type="component" value="Unassembled WGS sequence"/>
</dbReference>
<protein>
    <recommendedName>
        <fullName evidence="4">serine-type D-Ala-D-Ala carboxypeptidase</fullName>
        <ecNumber evidence="4">3.4.16.4</ecNumber>
    </recommendedName>
</protein>
<keyword evidence="5" id="KW-0472">Membrane</keyword>
<dbReference type="Gene3D" id="3.10.450.100">
    <property type="entry name" value="NTF2-like, domain 1"/>
    <property type="match status" value="1"/>
</dbReference>
<proteinExistence type="inferred from homology"/>
<evidence type="ECO:0000259" key="8">
    <source>
        <dbReference type="Pfam" id="PF00905"/>
    </source>
</evidence>
<dbReference type="InterPro" id="IPR012338">
    <property type="entry name" value="Beta-lactam/transpept-like"/>
</dbReference>
<dbReference type="GO" id="GO:0009252">
    <property type="term" value="P:peptidoglycan biosynthetic process"/>
    <property type="evidence" value="ECO:0007669"/>
    <property type="project" value="UniProtKB-UniPathway"/>
</dbReference>
<feature type="domain" description="Penicillin-binding protein dimerisation" evidence="9">
    <location>
        <begin position="154"/>
        <end position="316"/>
    </location>
</feature>
<dbReference type="InterPro" id="IPR007887">
    <property type="entry name" value="MecA_N"/>
</dbReference>
<dbReference type="InterPro" id="IPR032710">
    <property type="entry name" value="NTF2-like_dom_sf"/>
</dbReference>
<dbReference type="Gene3D" id="3.90.1310.10">
    <property type="entry name" value="Penicillin-binding protein 2a (Domain 2)"/>
    <property type="match status" value="1"/>
</dbReference>
<dbReference type="InterPro" id="IPR036138">
    <property type="entry name" value="PBP_dimer_sf"/>
</dbReference>
<comment type="subcellular location">
    <subcellularLocation>
        <location evidence="1">Membrane</location>
    </subcellularLocation>
</comment>
<evidence type="ECO:0000256" key="2">
    <source>
        <dbReference type="ARBA" id="ARBA00004752"/>
    </source>
</evidence>
<dbReference type="GO" id="GO:0046677">
    <property type="term" value="P:response to antibiotic"/>
    <property type="evidence" value="ECO:0007669"/>
    <property type="project" value="InterPro"/>
</dbReference>
<dbReference type="Pfam" id="PF03717">
    <property type="entry name" value="PBP_dimer"/>
    <property type="match status" value="1"/>
</dbReference>
<evidence type="ECO:0000256" key="3">
    <source>
        <dbReference type="ARBA" id="ARBA00007171"/>
    </source>
</evidence>